<organism evidence="4">
    <name type="scientific">Zea mays</name>
    <name type="common">Maize</name>
    <dbReference type="NCBI Taxonomy" id="4577"/>
    <lineage>
        <taxon>Eukaryota</taxon>
        <taxon>Viridiplantae</taxon>
        <taxon>Streptophyta</taxon>
        <taxon>Embryophyta</taxon>
        <taxon>Tracheophyta</taxon>
        <taxon>Spermatophyta</taxon>
        <taxon>Magnoliopsida</taxon>
        <taxon>Liliopsida</taxon>
        <taxon>Poales</taxon>
        <taxon>Poaceae</taxon>
        <taxon>PACMAD clade</taxon>
        <taxon>Panicoideae</taxon>
        <taxon>Andropogonodae</taxon>
        <taxon>Andropogoneae</taxon>
        <taxon>Tripsacinae</taxon>
        <taxon>Zea</taxon>
    </lineage>
</organism>
<evidence type="ECO:0000256" key="3">
    <source>
        <dbReference type="RuleBase" id="RU003690"/>
    </source>
</evidence>
<name>A0A1D6JAB8_MAIZE</name>
<evidence type="ECO:0000256" key="2">
    <source>
        <dbReference type="ARBA" id="ARBA00022801"/>
    </source>
</evidence>
<accession>A0A1D6JAB8</accession>
<evidence type="ECO:0000256" key="1">
    <source>
        <dbReference type="ARBA" id="ARBA00010838"/>
    </source>
</evidence>
<dbReference type="GO" id="GO:0008422">
    <property type="term" value="F:beta-glucosidase activity"/>
    <property type="evidence" value="ECO:0007669"/>
    <property type="project" value="UniProtKB-ARBA"/>
</dbReference>
<reference evidence="4" key="1">
    <citation type="submission" date="2015-12" db="EMBL/GenBank/DDBJ databases">
        <title>Update maize B73 reference genome by single molecule sequencing technologies.</title>
        <authorList>
            <consortium name="Maize Genome Sequencing Project"/>
            <person name="Ware D."/>
        </authorList>
    </citation>
    <scope>NUCLEOTIDE SEQUENCE</scope>
    <source>
        <tissue evidence="4">Seedling</tissue>
    </source>
</reference>
<dbReference type="SUPFAM" id="SSF51445">
    <property type="entry name" value="(Trans)glycosidases"/>
    <property type="match status" value="1"/>
</dbReference>
<comment type="similarity">
    <text evidence="1 3">Belongs to the glycosyl hydrolase 1 family.</text>
</comment>
<dbReference type="GO" id="GO:0005975">
    <property type="term" value="P:carbohydrate metabolic process"/>
    <property type="evidence" value="ECO:0007669"/>
    <property type="project" value="InterPro"/>
</dbReference>
<dbReference type="EMBL" id="CM000786">
    <property type="protein sequence ID" value="AQK44839.1"/>
    <property type="molecule type" value="Genomic_DNA"/>
</dbReference>
<evidence type="ECO:0000313" key="4">
    <source>
        <dbReference type="EMBL" id="AQK44839.1"/>
    </source>
</evidence>
<gene>
    <name evidence="4" type="ORF">ZEAMMB73_Zm00001d025847</name>
</gene>
<proteinExistence type="inferred from homology"/>
<dbReference type="Pfam" id="PF00232">
    <property type="entry name" value="Glyco_hydro_1"/>
    <property type="match status" value="1"/>
</dbReference>
<dbReference type="InterPro" id="IPR001360">
    <property type="entry name" value="Glyco_hydro_1"/>
</dbReference>
<dbReference type="PANTHER" id="PTHR10353">
    <property type="entry name" value="GLYCOSYL HYDROLASE"/>
    <property type="match status" value="1"/>
</dbReference>
<protein>
    <submittedName>
        <fullName evidence="4">Beta-glucosidase 47</fullName>
    </submittedName>
</protein>
<dbReference type="PROSITE" id="PS00653">
    <property type="entry name" value="GLYCOSYL_HYDROL_F1_2"/>
    <property type="match status" value="1"/>
</dbReference>
<dbReference type="ExpressionAtlas" id="A0A1D6JAB8">
    <property type="expression patterns" value="baseline and differential"/>
</dbReference>
<keyword evidence="2" id="KW-0378">Hydrolase</keyword>
<dbReference type="InterPro" id="IPR033132">
    <property type="entry name" value="GH_1_N_CS"/>
</dbReference>
<dbReference type="Gene3D" id="3.20.20.80">
    <property type="entry name" value="Glycosidases"/>
    <property type="match status" value="1"/>
</dbReference>
<dbReference type="InterPro" id="IPR017853">
    <property type="entry name" value="GH"/>
</dbReference>
<sequence>MAGRARARRFVLAGALMIAWLLCLLPRATAAAVRRSDFPPSFLFGTATSSYQIEGAYLEGNKSLSNWDVFSHVPGRIEDGSTGDVADDHYHRYEDDIELMHSLGTNAYRFSISWARILPSEFLFVLDLKLNSSFLSRFRSMNVSFAEGT</sequence>
<dbReference type="PANTHER" id="PTHR10353:SF236">
    <property type="entry name" value="BETA-GLUCOSIDASE 18"/>
    <property type="match status" value="1"/>
</dbReference>
<dbReference type="AlphaFoldDB" id="A0A1D6JAB8"/>